<proteinExistence type="predicted"/>
<reference evidence="2" key="1">
    <citation type="journal article" date="2013" name="Nat. Genet.">
        <title>The duck genome and transcriptome provide insight into an avian influenza virus reservoir species.</title>
        <authorList>
            <person name="Huang Y."/>
            <person name="Li Y."/>
            <person name="Burt D.W."/>
            <person name="Chen H."/>
            <person name="Zhang Y."/>
            <person name="Qian W."/>
            <person name="Kim H."/>
            <person name="Gan S."/>
            <person name="Zhao Y."/>
            <person name="Li J."/>
            <person name="Yi K."/>
            <person name="Feng H."/>
            <person name="Zhu P."/>
            <person name="Li B."/>
            <person name="Liu Q."/>
            <person name="Fairley S."/>
            <person name="Magor K.E."/>
            <person name="Du Z."/>
            <person name="Hu X."/>
            <person name="Goodman L."/>
            <person name="Tafer H."/>
            <person name="Vignal A."/>
            <person name="Lee T."/>
            <person name="Kim K.W."/>
            <person name="Sheng Z."/>
            <person name="An Y."/>
            <person name="Searle S."/>
            <person name="Herrero J."/>
            <person name="Groenen M.A."/>
            <person name="Crooijmans R.P."/>
            <person name="Faraut T."/>
            <person name="Cai Q."/>
            <person name="Webster R.G."/>
            <person name="Aldridge J.R."/>
            <person name="Warren W.C."/>
            <person name="Bartschat S."/>
            <person name="Kehr S."/>
            <person name="Marz M."/>
            <person name="Stadler P.F."/>
            <person name="Smith J."/>
            <person name="Kraus R.H."/>
            <person name="Zhao Y."/>
            <person name="Ren L."/>
            <person name="Fei J."/>
            <person name="Morisson M."/>
            <person name="Kaiser P."/>
            <person name="Griffin D.K."/>
            <person name="Rao M."/>
            <person name="Pitel F."/>
            <person name="Wang J."/>
            <person name="Li N."/>
        </authorList>
    </citation>
    <scope>NUCLEOTIDE SEQUENCE [LARGE SCALE GENOMIC DNA]</scope>
</reference>
<name>R0M8L8_ANAPL</name>
<keyword evidence="2" id="KW-1185">Reference proteome</keyword>
<dbReference type="EMBL" id="KB742389">
    <property type="protein sequence ID" value="EOB09128.1"/>
    <property type="molecule type" value="Genomic_DNA"/>
</dbReference>
<dbReference type="Proteomes" id="UP000296049">
    <property type="component" value="Unassembled WGS sequence"/>
</dbReference>
<accession>R0M8L8</accession>
<organism evidence="1 2">
    <name type="scientific">Anas platyrhynchos</name>
    <name type="common">Mallard</name>
    <name type="synonym">Anas boschas</name>
    <dbReference type="NCBI Taxonomy" id="8839"/>
    <lineage>
        <taxon>Eukaryota</taxon>
        <taxon>Metazoa</taxon>
        <taxon>Chordata</taxon>
        <taxon>Craniata</taxon>
        <taxon>Vertebrata</taxon>
        <taxon>Euteleostomi</taxon>
        <taxon>Archelosauria</taxon>
        <taxon>Archosauria</taxon>
        <taxon>Dinosauria</taxon>
        <taxon>Saurischia</taxon>
        <taxon>Theropoda</taxon>
        <taxon>Coelurosauria</taxon>
        <taxon>Aves</taxon>
        <taxon>Neognathae</taxon>
        <taxon>Galloanserae</taxon>
        <taxon>Anseriformes</taxon>
        <taxon>Anatidae</taxon>
        <taxon>Anatinae</taxon>
        <taxon>Anas</taxon>
    </lineage>
</organism>
<evidence type="ECO:0000313" key="2">
    <source>
        <dbReference type="Proteomes" id="UP000296049"/>
    </source>
</evidence>
<evidence type="ECO:0000313" key="1">
    <source>
        <dbReference type="EMBL" id="EOB09128.1"/>
    </source>
</evidence>
<protein>
    <submittedName>
        <fullName evidence="1">Uncharacterized protein</fullName>
    </submittedName>
</protein>
<gene>
    <name evidence="1" type="ORF">Anapl_08059</name>
</gene>
<dbReference type="AlphaFoldDB" id="R0M8L8"/>
<sequence>MRALFYRLWVERPLIGRWLRKVSHAKAAEMCPEPYRLFIEHQINQMSLPLLLRQTTKRVTARGKGANHDKYETMSVVKESNLWLLWFGTQLVACKTRGFCADLKATFKLIVEYSVNLMHYVTHVEVYSVCCTTAASSFAFREADQYLCAASQRELSPPLLHVKESPPKLNLIDAPGKHKSGNSRLQEIIMNVMAEVISMPDLEENVRLPSCEDDTGISVPILTACPVLLCLFLKPNYSQYQSNLLRLKANGEGGQKFSKMSRTCLPRAVLEDQDGEEIFTFKEDQDGEETLLCVYHRCLASSWGYSKQPVPSAVSSTALFCVLSMQCQAPQCPLPGIALPAASGMAPPGVNPDAGNSQEIGFAAAVSLQNAGEGGKSMVAIRNLVLLSARSLFLIKPEVLGAMQEKGHIFHVSGLTVGSRASEHLSPGHERAEAQCCKYAEPHCKLNAVNTRCHTVECVSLNKNTVIMLCFTEMIFIKEGCISISSRTEEP</sequence>